<organism evidence="6 7">
    <name type="scientific">Kitasatospora kifunensis</name>
    <name type="common">Streptomyces kifunensis</name>
    <dbReference type="NCBI Taxonomy" id="58351"/>
    <lineage>
        <taxon>Bacteria</taxon>
        <taxon>Bacillati</taxon>
        <taxon>Actinomycetota</taxon>
        <taxon>Actinomycetes</taxon>
        <taxon>Kitasatosporales</taxon>
        <taxon>Streptomycetaceae</taxon>
        <taxon>Kitasatospora</taxon>
    </lineage>
</organism>
<name>A0A7W7R017_KITKI</name>
<keyword evidence="1" id="KW-0805">Transcription regulation</keyword>
<dbReference type="Gene3D" id="1.10.10.60">
    <property type="entry name" value="Homeodomain-like"/>
    <property type="match status" value="1"/>
</dbReference>
<dbReference type="Gene3D" id="1.10.357.10">
    <property type="entry name" value="Tetracycline Repressor, domain 2"/>
    <property type="match status" value="1"/>
</dbReference>
<feature type="DNA-binding region" description="H-T-H motif" evidence="4">
    <location>
        <begin position="53"/>
        <end position="72"/>
    </location>
</feature>
<dbReference type="InterPro" id="IPR011075">
    <property type="entry name" value="TetR_C"/>
</dbReference>
<dbReference type="GO" id="GO:0003700">
    <property type="term" value="F:DNA-binding transcription factor activity"/>
    <property type="evidence" value="ECO:0007669"/>
    <property type="project" value="TreeGrafter"/>
</dbReference>
<evidence type="ECO:0000256" key="4">
    <source>
        <dbReference type="PROSITE-ProRule" id="PRU00335"/>
    </source>
</evidence>
<feature type="domain" description="HTH tetR-type" evidence="5">
    <location>
        <begin position="29"/>
        <end position="90"/>
    </location>
</feature>
<dbReference type="Pfam" id="PF16859">
    <property type="entry name" value="TetR_C_11"/>
    <property type="match status" value="1"/>
</dbReference>
<proteinExistence type="predicted"/>
<comment type="caution">
    <text evidence="6">The sequence shown here is derived from an EMBL/GenBank/DDBJ whole genome shotgun (WGS) entry which is preliminary data.</text>
</comment>
<keyword evidence="3" id="KW-0804">Transcription</keyword>
<reference evidence="6 7" key="1">
    <citation type="submission" date="2020-08" db="EMBL/GenBank/DDBJ databases">
        <title>Sequencing the genomes of 1000 actinobacteria strains.</title>
        <authorList>
            <person name="Klenk H.-P."/>
        </authorList>
    </citation>
    <scope>NUCLEOTIDE SEQUENCE [LARGE SCALE GENOMIC DNA]</scope>
    <source>
        <strain evidence="6 7">DSM 41654</strain>
    </source>
</reference>
<dbReference type="InterPro" id="IPR050109">
    <property type="entry name" value="HTH-type_TetR-like_transc_reg"/>
</dbReference>
<dbReference type="PANTHER" id="PTHR30055:SF148">
    <property type="entry name" value="TETR-FAMILY TRANSCRIPTIONAL REGULATOR"/>
    <property type="match status" value="1"/>
</dbReference>
<evidence type="ECO:0000256" key="2">
    <source>
        <dbReference type="ARBA" id="ARBA00023125"/>
    </source>
</evidence>
<dbReference type="Proteomes" id="UP000540506">
    <property type="component" value="Unassembled WGS sequence"/>
</dbReference>
<dbReference type="SUPFAM" id="SSF46689">
    <property type="entry name" value="Homeodomain-like"/>
    <property type="match status" value="1"/>
</dbReference>
<dbReference type="GO" id="GO:0000976">
    <property type="term" value="F:transcription cis-regulatory region binding"/>
    <property type="evidence" value="ECO:0007669"/>
    <property type="project" value="TreeGrafter"/>
</dbReference>
<dbReference type="EMBL" id="JACHJV010000001">
    <property type="protein sequence ID" value="MBB4922967.1"/>
    <property type="molecule type" value="Genomic_DNA"/>
</dbReference>
<dbReference type="AlphaFoldDB" id="A0A7W7R017"/>
<sequence>MDTDRQATITVPAAAPLCVPPRRGRPRSEAAEQAIFAAVERLMTEGGTLAELTIERIAQAAGVGKATIYRRWANKEALLVDVLVRLEEPEPPLPGTSARDDLVVILDFMRRRGLAKRSRWVLRVVLDQMHSMPALKETYYEQVVLRRREIMRQVVERGVAAGEFRGDLDSELLCEMLIGPMLLRAVVWDDSPLDDPQLPATIVDSLLQGLRGQAHRVGAA</sequence>
<accession>A0A7W7R017</accession>
<keyword evidence="2 4" id="KW-0238">DNA-binding</keyword>
<evidence type="ECO:0000256" key="1">
    <source>
        <dbReference type="ARBA" id="ARBA00023015"/>
    </source>
</evidence>
<dbReference type="PANTHER" id="PTHR30055">
    <property type="entry name" value="HTH-TYPE TRANSCRIPTIONAL REGULATOR RUTR"/>
    <property type="match status" value="1"/>
</dbReference>
<dbReference type="InterPro" id="IPR009057">
    <property type="entry name" value="Homeodomain-like_sf"/>
</dbReference>
<dbReference type="RefSeq" id="WP_184935048.1">
    <property type="nucleotide sequence ID" value="NZ_JACHJV010000001.1"/>
</dbReference>
<dbReference type="PROSITE" id="PS50977">
    <property type="entry name" value="HTH_TETR_2"/>
    <property type="match status" value="1"/>
</dbReference>
<keyword evidence="7" id="KW-1185">Reference proteome</keyword>
<evidence type="ECO:0000259" key="5">
    <source>
        <dbReference type="PROSITE" id="PS50977"/>
    </source>
</evidence>
<evidence type="ECO:0000313" key="6">
    <source>
        <dbReference type="EMBL" id="MBB4922967.1"/>
    </source>
</evidence>
<gene>
    <name evidence="6" type="ORF">FHR34_001960</name>
</gene>
<dbReference type="Pfam" id="PF00440">
    <property type="entry name" value="TetR_N"/>
    <property type="match status" value="1"/>
</dbReference>
<dbReference type="InterPro" id="IPR001647">
    <property type="entry name" value="HTH_TetR"/>
</dbReference>
<dbReference type="SUPFAM" id="SSF48498">
    <property type="entry name" value="Tetracyclin repressor-like, C-terminal domain"/>
    <property type="match status" value="1"/>
</dbReference>
<protein>
    <submittedName>
        <fullName evidence="6">AcrR family transcriptional regulator</fullName>
    </submittedName>
</protein>
<dbReference type="InterPro" id="IPR036271">
    <property type="entry name" value="Tet_transcr_reg_TetR-rel_C_sf"/>
</dbReference>
<evidence type="ECO:0000313" key="7">
    <source>
        <dbReference type="Proteomes" id="UP000540506"/>
    </source>
</evidence>
<evidence type="ECO:0000256" key="3">
    <source>
        <dbReference type="ARBA" id="ARBA00023163"/>
    </source>
</evidence>